<dbReference type="PANTHER" id="PTHR21024">
    <property type="entry name" value="GROWTH HORMONE-INDUCIBLE SOLUBLE PROTEIN-RELATED"/>
    <property type="match status" value="1"/>
</dbReference>
<evidence type="ECO:0000256" key="1">
    <source>
        <dbReference type="ARBA" id="ARBA00009508"/>
    </source>
</evidence>
<sequence length="108" mass="12778">MQSRVRDLYKRFLLVGKDYPLGLEYVRPKVKEAFFQQAQLQDDADIKVAVARGRWMVKEMIGVIQLKKYRAMNQRYTPAEMHMLLRTLHEEAQSDLAMTADDDDEEKR</sequence>
<dbReference type="InterPro" id="IPR052000">
    <property type="entry name" value="ETFRF1"/>
</dbReference>
<dbReference type="Pfam" id="PF13233">
    <property type="entry name" value="Complex1_LYR_2"/>
    <property type="match status" value="1"/>
</dbReference>
<organism evidence="2 3">
    <name type="scientific">Achlya hypogyna</name>
    <name type="common">Oomycete</name>
    <name type="synonym">Protoachlya hypogyna</name>
    <dbReference type="NCBI Taxonomy" id="1202772"/>
    <lineage>
        <taxon>Eukaryota</taxon>
        <taxon>Sar</taxon>
        <taxon>Stramenopiles</taxon>
        <taxon>Oomycota</taxon>
        <taxon>Saprolegniomycetes</taxon>
        <taxon>Saprolegniales</taxon>
        <taxon>Achlyaceae</taxon>
        <taxon>Achlya</taxon>
    </lineage>
</organism>
<dbReference type="CDD" id="cd20265">
    <property type="entry name" value="Complex1_LYR_ETFRF1_LYRM5"/>
    <property type="match status" value="1"/>
</dbReference>
<dbReference type="EMBL" id="JNBR01000410">
    <property type="protein sequence ID" value="OQR93423.1"/>
    <property type="molecule type" value="Genomic_DNA"/>
</dbReference>
<proteinExistence type="inferred from homology"/>
<dbReference type="GO" id="GO:0022904">
    <property type="term" value="P:respiratory electron transport chain"/>
    <property type="evidence" value="ECO:0007669"/>
    <property type="project" value="TreeGrafter"/>
</dbReference>
<reference evidence="2 3" key="1">
    <citation type="journal article" date="2014" name="Genome Biol. Evol.">
        <title>The secreted proteins of Achlya hypogyna and Thraustotheca clavata identify the ancestral oomycete secretome and reveal gene acquisitions by horizontal gene transfer.</title>
        <authorList>
            <person name="Misner I."/>
            <person name="Blouin N."/>
            <person name="Leonard G."/>
            <person name="Richards T.A."/>
            <person name="Lane C.E."/>
        </authorList>
    </citation>
    <scope>NUCLEOTIDE SEQUENCE [LARGE SCALE GENOMIC DNA]</scope>
    <source>
        <strain evidence="2 3">ATCC 48635</strain>
    </source>
</reference>
<keyword evidence="3" id="KW-1185">Reference proteome</keyword>
<gene>
    <name evidence="2" type="ORF">ACHHYP_02553</name>
</gene>
<evidence type="ECO:0008006" key="4">
    <source>
        <dbReference type="Google" id="ProtNLM"/>
    </source>
</evidence>
<dbReference type="AlphaFoldDB" id="A0A1V9Z5Y7"/>
<dbReference type="OrthoDB" id="10258445at2759"/>
<dbReference type="PANTHER" id="PTHR21024:SF0">
    <property type="entry name" value="ELECTRON TRANSFER FLAVOPROTEIN REGULATORY FACTOR 1"/>
    <property type="match status" value="1"/>
</dbReference>
<evidence type="ECO:0000313" key="2">
    <source>
        <dbReference type="EMBL" id="OQR93423.1"/>
    </source>
</evidence>
<accession>A0A1V9Z5Y7</accession>
<comment type="caution">
    <text evidence="2">The sequence shown here is derived from an EMBL/GenBank/DDBJ whole genome shotgun (WGS) entry which is preliminary data.</text>
</comment>
<dbReference type="GO" id="GO:0005739">
    <property type="term" value="C:mitochondrion"/>
    <property type="evidence" value="ECO:0007669"/>
    <property type="project" value="TreeGrafter"/>
</dbReference>
<comment type="similarity">
    <text evidence="1">Belongs to the complex I LYR family.</text>
</comment>
<dbReference type="InterPro" id="IPR045296">
    <property type="entry name" value="Complex1_LYR_ETFRF1_LYRM5"/>
</dbReference>
<protein>
    <recommendedName>
        <fullName evidence="4">Complex 1 LYR protein</fullName>
    </recommendedName>
</protein>
<name>A0A1V9Z5Y7_ACHHY</name>
<dbReference type="STRING" id="1202772.A0A1V9Z5Y7"/>
<dbReference type="GO" id="GO:0090324">
    <property type="term" value="P:negative regulation of oxidative phosphorylation"/>
    <property type="evidence" value="ECO:0007669"/>
    <property type="project" value="InterPro"/>
</dbReference>
<dbReference type="Proteomes" id="UP000243579">
    <property type="component" value="Unassembled WGS sequence"/>
</dbReference>
<evidence type="ECO:0000313" key="3">
    <source>
        <dbReference type="Proteomes" id="UP000243579"/>
    </source>
</evidence>